<evidence type="ECO:0000313" key="7">
    <source>
        <dbReference type="EMBL" id="ACU88276.1"/>
    </source>
</evidence>
<dbReference type="Proteomes" id="UP000002216">
    <property type="component" value="Chromosome"/>
</dbReference>
<dbReference type="InterPro" id="IPR036567">
    <property type="entry name" value="RHF-like"/>
</dbReference>
<comment type="subunit">
    <text evidence="4">Interacts with 100S ribosomes.</text>
</comment>
<dbReference type="GO" id="GO:0045900">
    <property type="term" value="P:negative regulation of translational elongation"/>
    <property type="evidence" value="ECO:0007669"/>
    <property type="project" value="TreeGrafter"/>
</dbReference>
<dbReference type="CDD" id="cd00552">
    <property type="entry name" value="RaiA"/>
    <property type="match status" value="1"/>
</dbReference>
<dbReference type="InterPro" id="IPR038416">
    <property type="entry name" value="Ribosom_S30AE_C_sf"/>
</dbReference>
<dbReference type="SUPFAM" id="SSF69754">
    <property type="entry name" value="Ribosome binding protein Y (YfiA homologue)"/>
    <property type="match status" value="1"/>
</dbReference>
<name>C7LT52_DESBD</name>
<keyword evidence="1 4" id="KW-0810">Translation regulation</keyword>
<sequence>MRITFNFKNFDPSDHLRKYAKDRFGKLAKYMSGTPDADLQVNLEVEKFRHIADIVLTGKNVHISAREDSEDMYSTVDMVWDKLEAQMRKTRDKDKSRRKSGSDSPLMDAGGFDDDADAKRKPVIQKTEDDFSPKPMIVEEAALQLESTDNEFLVFLNAESERINVIYRRKTGDFGLIDPGV</sequence>
<organism evidence="7 8">
    <name type="scientific">Desulfomicrobium baculatum (strain DSM 4028 / VKM B-1378 / X)</name>
    <name type="common">Desulfovibrio baculatus</name>
    <dbReference type="NCBI Taxonomy" id="525897"/>
    <lineage>
        <taxon>Bacteria</taxon>
        <taxon>Pseudomonadati</taxon>
        <taxon>Thermodesulfobacteriota</taxon>
        <taxon>Desulfovibrionia</taxon>
        <taxon>Desulfovibrionales</taxon>
        <taxon>Desulfomicrobiaceae</taxon>
        <taxon>Desulfomicrobium</taxon>
    </lineage>
</organism>
<dbReference type="OrthoDB" id="9794975at2"/>
<dbReference type="Pfam" id="PF02482">
    <property type="entry name" value="Ribosomal_S30AE"/>
    <property type="match status" value="1"/>
</dbReference>
<dbReference type="RefSeq" id="WP_012805361.1">
    <property type="nucleotide sequence ID" value="NC_013173.1"/>
</dbReference>
<gene>
    <name evidence="4" type="primary">hpf</name>
    <name evidence="7" type="ordered locus">Dbac_0149</name>
</gene>
<dbReference type="PANTHER" id="PTHR33231:SF1">
    <property type="entry name" value="30S RIBOSOMAL PROTEIN"/>
    <property type="match status" value="1"/>
</dbReference>
<dbReference type="NCBIfam" id="TIGR00741">
    <property type="entry name" value="yfiA"/>
    <property type="match status" value="1"/>
</dbReference>
<dbReference type="InterPro" id="IPR034694">
    <property type="entry name" value="HPF_long/plastid"/>
</dbReference>
<evidence type="ECO:0000256" key="4">
    <source>
        <dbReference type="HAMAP-Rule" id="MF_00839"/>
    </source>
</evidence>
<keyword evidence="8" id="KW-1185">Reference proteome</keyword>
<protein>
    <recommendedName>
        <fullName evidence="3 4">Ribosome hibernation promoting factor</fullName>
        <shortName evidence="4">HPF</shortName>
    </recommendedName>
</protein>
<comment type="subunit">
    <text evidence="2">Associates exclusively with 100S ribosomes, which are dimers of 70S ribosomes.</text>
</comment>
<dbReference type="Gene3D" id="3.30.160.100">
    <property type="entry name" value="Ribosome hibernation promotion factor-like"/>
    <property type="match status" value="1"/>
</dbReference>
<reference evidence="7 8" key="1">
    <citation type="journal article" date="2009" name="Stand. Genomic Sci.">
        <title>Complete genome sequence of Desulfomicrobium baculatum type strain (X).</title>
        <authorList>
            <person name="Copeland A."/>
            <person name="Spring S."/>
            <person name="Goker M."/>
            <person name="Schneider S."/>
            <person name="Lapidus A."/>
            <person name="Del Rio T.G."/>
            <person name="Tice H."/>
            <person name="Cheng J.F."/>
            <person name="Chen F."/>
            <person name="Nolan M."/>
            <person name="Bruce D."/>
            <person name="Goodwin L."/>
            <person name="Pitluck S."/>
            <person name="Ivanova N."/>
            <person name="Mavrommatis K."/>
            <person name="Ovchinnikova G."/>
            <person name="Pati A."/>
            <person name="Chen A."/>
            <person name="Palaniappan K."/>
            <person name="Land M."/>
            <person name="Hauser L."/>
            <person name="Chang Y.J."/>
            <person name="Jeffries C.C."/>
            <person name="Meincke L."/>
            <person name="Sims D."/>
            <person name="Brettin T."/>
            <person name="Detter J.C."/>
            <person name="Han C."/>
            <person name="Chain P."/>
            <person name="Bristow J."/>
            <person name="Eisen J.A."/>
            <person name="Markowitz V."/>
            <person name="Hugenholtz P."/>
            <person name="Kyrpides N.C."/>
            <person name="Klenk H.P."/>
            <person name="Lucas S."/>
        </authorList>
    </citation>
    <scope>NUCLEOTIDE SEQUENCE [LARGE SCALE GENOMIC DNA]</scope>
    <source>
        <strain evidence="8">DSM 4028 / VKM B-1378 / X</strain>
    </source>
</reference>
<evidence type="ECO:0000256" key="5">
    <source>
        <dbReference type="SAM" id="MobiDB-lite"/>
    </source>
</evidence>
<feature type="region of interest" description="Disordered" evidence="5">
    <location>
        <begin position="89"/>
        <end position="131"/>
    </location>
</feature>
<dbReference type="HAMAP" id="MF_00839">
    <property type="entry name" value="HPF"/>
    <property type="match status" value="1"/>
</dbReference>
<evidence type="ECO:0000313" key="8">
    <source>
        <dbReference type="Proteomes" id="UP000002216"/>
    </source>
</evidence>
<accession>C7LT52</accession>
<dbReference type="KEGG" id="dba:Dbac_0149"/>
<dbReference type="EMBL" id="CP001629">
    <property type="protein sequence ID" value="ACU88276.1"/>
    <property type="molecule type" value="Genomic_DNA"/>
</dbReference>
<dbReference type="GO" id="GO:0043024">
    <property type="term" value="F:ribosomal small subunit binding"/>
    <property type="evidence" value="ECO:0007669"/>
    <property type="project" value="TreeGrafter"/>
</dbReference>
<dbReference type="InterPro" id="IPR050574">
    <property type="entry name" value="HPF/YfiA_ribosome-assoc"/>
</dbReference>
<feature type="domain" description="Sigma 54 modulation/S30EA ribosomal protein C-terminal" evidence="6">
    <location>
        <begin position="128"/>
        <end position="176"/>
    </location>
</feature>
<dbReference type="Gene3D" id="3.30.505.50">
    <property type="entry name" value="Sigma 54 modulation/S30EA ribosomal protein, C-terminal domain"/>
    <property type="match status" value="1"/>
</dbReference>
<dbReference type="Pfam" id="PF16321">
    <property type="entry name" value="Ribosom_S30AE_C"/>
    <property type="match status" value="1"/>
</dbReference>
<dbReference type="GO" id="GO:0022627">
    <property type="term" value="C:cytosolic small ribosomal subunit"/>
    <property type="evidence" value="ECO:0007669"/>
    <property type="project" value="TreeGrafter"/>
</dbReference>
<keyword evidence="7" id="KW-0689">Ribosomal protein</keyword>
<evidence type="ECO:0000256" key="3">
    <source>
        <dbReference type="ARBA" id="ARBA00041148"/>
    </source>
</evidence>
<dbReference type="eggNOG" id="COG1544">
    <property type="taxonomic scope" value="Bacteria"/>
</dbReference>
<evidence type="ECO:0000256" key="1">
    <source>
        <dbReference type="ARBA" id="ARBA00022845"/>
    </source>
</evidence>
<evidence type="ECO:0000259" key="6">
    <source>
        <dbReference type="Pfam" id="PF16321"/>
    </source>
</evidence>
<keyword evidence="4" id="KW-0963">Cytoplasm</keyword>
<dbReference type="HOGENOM" id="CLU_071472_0_3_7"/>
<evidence type="ECO:0000256" key="2">
    <source>
        <dbReference type="ARBA" id="ARBA00038695"/>
    </source>
</evidence>
<comment type="similarity">
    <text evidence="4">Belongs to the HPF/YfiA ribosome-associated protein family. Long HPF subfamily.</text>
</comment>
<dbReference type="InterPro" id="IPR032528">
    <property type="entry name" value="Ribosom_S30AE_C"/>
</dbReference>
<dbReference type="AlphaFoldDB" id="C7LT52"/>
<keyword evidence="7" id="KW-0687">Ribonucleoprotein</keyword>
<dbReference type="STRING" id="525897.Dbac_0149"/>
<dbReference type="InterPro" id="IPR003489">
    <property type="entry name" value="RHF/RaiA"/>
</dbReference>
<comment type="subcellular location">
    <subcellularLocation>
        <location evidence="4">Cytoplasm</location>
    </subcellularLocation>
</comment>
<dbReference type="PANTHER" id="PTHR33231">
    <property type="entry name" value="30S RIBOSOMAL PROTEIN"/>
    <property type="match status" value="1"/>
</dbReference>
<comment type="function">
    <text evidence="4">Required for dimerization of active 70S ribosomes into 100S ribosomes in stationary phase; 100S ribosomes are translationally inactive and sometimes present during exponential growth.</text>
</comment>
<proteinExistence type="inferred from homology"/>